<sequence length="127" mass="13920">MPVSEECLVRNSTKTGSGKSRGPLQPISKDQCVRSGNPLKKPNPYNIKHNIVADKENTLPSIPNRTNNDCNAGKIISGRFLQIDPKSLPNSMFNSTIMYNGSLIKSSAIKSKVMLQINQHALNDEAI</sequence>
<reference evidence="2" key="1">
    <citation type="submission" date="2015-04" db="EMBL/GenBank/DDBJ databases">
        <title>The genome sequence of the plant pathogenic Rhizarian Plasmodiophora brassicae reveals insights in its biotrophic life cycle and the origin of chitin synthesis.</title>
        <authorList>
            <person name="Schwelm A."/>
            <person name="Fogelqvist J."/>
            <person name="Knaust A."/>
            <person name="Julke S."/>
            <person name="Lilja T."/>
            <person name="Dhandapani V."/>
            <person name="Bonilla-Rosso G."/>
            <person name="Karlsson M."/>
            <person name="Shevchenko A."/>
            <person name="Choi S.R."/>
            <person name="Kim H.G."/>
            <person name="Park J.Y."/>
            <person name="Lim Y.P."/>
            <person name="Ludwig-Muller J."/>
            <person name="Dixelius C."/>
        </authorList>
    </citation>
    <scope>NUCLEOTIDE SEQUENCE</scope>
    <source>
        <tissue evidence="2">Potato root galls</tissue>
    </source>
</reference>
<feature type="region of interest" description="Disordered" evidence="1">
    <location>
        <begin position="1"/>
        <end position="46"/>
    </location>
</feature>
<organism evidence="2">
    <name type="scientific">Spongospora subterranea</name>
    <dbReference type="NCBI Taxonomy" id="70186"/>
    <lineage>
        <taxon>Eukaryota</taxon>
        <taxon>Sar</taxon>
        <taxon>Rhizaria</taxon>
        <taxon>Endomyxa</taxon>
        <taxon>Phytomyxea</taxon>
        <taxon>Plasmodiophorida</taxon>
        <taxon>Plasmodiophoridae</taxon>
        <taxon>Spongospora</taxon>
    </lineage>
</organism>
<dbReference type="AlphaFoldDB" id="A0A0H5QZ75"/>
<evidence type="ECO:0000313" key="2">
    <source>
        <dbReference type="EMBL" id="CRZ00849.1"/>
    </source>
</evidence>
<proteinExistence type="predicted"/>
<dbReference type="EMBL" id="HACM01000407">
    <property type="protein sequence ID" value="CRZ00849.1"/>
    <property type="molecule type" value="Transcribed_RNA"/>
</dbReference>
<accession>A0A0H5QZ75</accession>
<protein>
    <submittedName>
        <fullName evidence="2">Uncharacterized protein</fullName>
    </submittedName>
</protein>
<evidence type="ECO:0000256" key="1">
    <source>
        <dbReference type="SAM" id="MobiDB-lite"/>
    </source>
</evidence>
<name>A0A0H5QZ75_9EUKA</name>